<feature type="region of interest" description="Disordered" evidence="9">
    <location>
        <begin position="264"/>
        <end position="303"/>
    </location>
</feature>
<comment type="caution">
    <text evidence="11">The sequence shown here is derived from an EMBL/GenBank/DDBJ whole genome shotgun (WGS) entry which is preliminary data.</text>
</comment>
<evidence type="ECO:0000256" key="4">
    <source>
        <dbReference type="ARBA" id="ARBA00023159"/>
    </source>
</evidence>
<gene>
    <name evidence="11" type="ORF">CYNAS_LOCUS20243</name>
</gene>
<dbReference type="InterPro" id="IPR005559">
    <property type="entry name" value="CG-1_dom"/>
</dbReference>
<reference evidence="11" key="1">
    <citation type="submission" date="2023-07" db="EMBL/GenBank/DDBJ databases">
        <authorList>
            <consortium name="CYATHOMIX"/>
        </authorList>
    </citation>
    <scope>NUCLEOTIDE SEQUENCE</scope>
    <source>
        <strain evidence="11">N/A</strain>
    </source>
</reference>
<dbReference type="InterPro" id="IPR036770">
    <property type="entry name" value="Ankyrin_rpt-contain_sf"/>
</dbReference>
<dbReference type="PROSITE" id="PS50096">
    <property type="entry name" value="IQ"/>
    <property type="match status" value="2"/>
</dbReference>
<feature type="compositionally biased region" description="Low complexity" evidence="9">
    <location>
        <begin position="845"/>
        <end position="857"/>
    </location>
</feature>
<dbReference type="PANTHER" id="PTHR23335:SF1">
    <property type="entry name" value="CALMODULIN-BINDING TRANSCRIPTION ACTIVATOR, ISOFORM F"/>
    <property type="match status" value="1"/>
</dbReference>
<dbReference type="SUPFAM" id="SSF48403">
    <property type="entry name" value="Ankyrin repeat"/>
    <property type="match status" value="1"/>
</dbReference>
<dbReference type="Pfam" id="PF01833">
    <property type="entry name" value="TIG"/>
    <property type="match status" value="1"/>
</dbReference>
<protein>
    <recommendedName>
        <fullName evidence="10">CG-1 domain-containing protein</fullName>
    </recommendedName>
</protein>
<evidence type="ECO:0000256" key="7">
    <source>
        <dbReference type="ARBA" id="ARBA00029480"/>
    </source>
</evidence>
<dbReference type="PROSITE" id="PS50297">
    <property type="entry name" value="ANK_REP_REGION"/>
    <property type="match status" value="1"/>
</dbReference>
<accession>A0AA36HCF5</accession>
<dbReference type="GO" id="GO:0006357">
    <property type="term" value="P:regulation of transcription by RNA polymerase II"/>
    <property type="evidence" value="ECO:0007669"/>
    <property type="project" value="TreeGrafter"/>
</dbReference>
<feature type="region of interest" description="Disordered" evidence="9">
    <location>
        <begin position="337"/>
        <end position="406"/>
    </location>
</feature>
<organism evidence="11 12">
    <name type="scientific">Cylicocyclus nassatus</name>
    <name type="common">Nematode worm</name>
    <dbReference type="NCBI Taxonomy" id="53992"/>
    <lineage>
        <taxon>Eukaryota</taxon>
        <taxon>Metazoa</taxon>
        <taxon>Ecdysozoa</taxon>
        <taxon>Nematoda</taxon>
        <taxon>Chromadorea</taxon>
        <taxon>Rhabditida</taxon>
        <taxon>Rhabditina</taxon>
        <taxon>Rhabditomorpha</taxon>
        <taxon>Strongyloidea</taxon>
        <taxon>Strongylidae</taxon>
        <taxon>Cylicocyclus</taxon>
    </lineage>
</organism>
<feature type="compositionally biased region" description="Polar residues" evidence="9">
    <location>
        <begin position="392"/>
        <end position="406"/>
    </location>
</feature>
<name>A0AA36HCF5_CYLNA</name>
<dbReference type="InterPro" id="IPR002110">
    <property type="entry name" value="Ankyrin_rpt"/>
</dbReference>
<evidence type="ECO:0000256" key="8">
    <source>
        <dbReference type="PROSITE-ProRule" id="PRU00023"/>
    </source>
</evidence>
<keyword evidence="4" id="KW-0010">Activator</keyword>
<dbReference type="SMART" id="SM00015">
    <property type="entry name" value="IQ"/>
    <property type="match status" value="3"/>
</dbReference>
<dbReference type="Pfam" id="PF12796">
    <property type="entry name" value="Ank_2"/>
    <property type="match status" value="1"/>
</dbReference>
<dbReference type="Pfam" id="PF03859">
    <property type="entry name" value="CG-1"/>
    <property type="match status" value="1"/>
</dbReference>
<feature type="region of interest" description="Disordered" evidence="9">
    <location>
        <begin position="1071"/>
        <end position="1106"/>
    </location>
</feature>
<evidence type="ECO:0000256" key="6">
    <source>
        <dbReference type="ARBA" id="ARBA00023242"/>
    </source>
</evidence>
<feature type="compositionally biased region" description="Basic and acidic residues" evidence="9">
    <location>
        <begin position="356"/>
        <end position="368"/>
    </location>
</feature>
<keyword evidence="5" id="KW-0804">Transcription</keyword>
<dbReference type="EMBL" id="CATQJL010000316">
    <property type="protein sequence ID" value="CAJ0608260.1"/>
    <property type="molecule type" value="Genomic_DNA"/>
</dbReference>
<dbReference type="CDD" id="cd23767">
    <property type="entry name" value="IQCD"/>
    <property type="match status" value="2"/>
</dbReference>
<evidence type="ECO:0000313" key="11">
    <source>
        <dbReference type="EMBL" id="CAJ0608260.1"/>
    </source>
</evidence>
<evidence type="ECO:0000313" key="12">
    <source>
        <dbReference type="Proteomes" id="UP001176961"/>
    </source>
</evidence>
<dbReference type="Gene3D" id="1.25.40.20">
    <property type="entry name" value="Ankyrin repeat-containing domain"/>
    <property type="match status" value="1"/>
</dbReference>
<dbReference type="SUPFAM" id="SSF52540">
    <property type="entry name" value="P-loop containing nucleoside triphosphate hydrolases"/>
    <property type="match status" value="1"/>
</dbReference>
<dbReference type="Pfam" id="PF00612">
    <property type="entry name" value="IQ"/>
    <property type="match status" value="2"/>
</dbReference>
<dbReference type="SMART" id="SM01076">
    <property type="entry name" value="CG-1"/>
    <property type="match status" value="1"/>
</dbReference>
<dbReference type="SUPFAM" id="SSF81296">
    <property type="entry name" value="E set domains"/>
    <property type="match status" value="1"/>
</dbReference>
<feature type="compositionally biased region" description="Polar residues" evidence="9">
    <location>
        <begin position="267"/>
        <end position="285"/>
    </location>
</feature>
<feature type="compositionally biased region" description="Low complexity" evidence="9">
    <location>
        <begin position="374"/>
        <end position="390"/>
    </location>
</feature>
<dbReference type="AlphaFoldDB" id="A0AA36HCF5"/>
<dbReference type="CDD" id="cd00102">
    <property type="entry name" value="IPT"/>
    <property type="match status" value="1"/>
</dbReference>
<keyword evidence="3 8" id="KW-0040">ANK repeat</keyword>
<dbReference type="InterPro" id="IPR014756">
    <property type="entry name" value="Ig_E-set"/>
</dbReference>
<feature type="compositionally biased region" description="Basic and acidic residues" evidence="9">
    <location>
        <begin position="683"/>
        <end position="692"/>
    </location>
</feature>
<comment type="similarity">
    <text evidence="2">Belongs to the CAMTA family.</text>
</comment>
<dbReference type="Gene3D" id="2.60.40.10">
    <property type="entry name" value="Immunoglobulins"/>
    <property type="match status" value="1"/>
</dbReference>
<sequence length="1133" mass="126444">MMKMENAVVEVKERLGGLRTMDANCVIASHYYSSARPSGQGLLEDSLKFWNGNLCNIMIPLNTTHPQHNGQPPPTMAVFPTDQFNAVNSSWNSNQEIARLLYSAPNHPEWIAQQVPTRPQTGTQYMFCRFDGNWFKMDGYEWKKRREGKLVREDHMKLKVNKQEILSANYAHSSVAPTFHRRVYWLTSNSDYVLVHYLNTETETDLKSIMDKISACLKLNSLNLTQQQLIDQVSPIYANLLSQQDIGYICEKLCTNLRFSPPRQLDSETTVQSGMPGAAQQNQVASHSSHGSSHHLERRNSCSSAFRPGLSSLILRRQPSTFSDSVDVTYGGASTMNGVMDGAPLREMLSGYPADGRSHSGETHRSSNQDEDMSTSIQPSQAASASSYPPDTQVSASLTPITDITPNSGSVKGGTKVLVVGGWYMKGHEYTVVFGERRVPARLIQVGVLSVILPPASATGIIPVRVLCNGQVISTSNEFTYSEEPEECTMVALRQCMVDRLHLIVHAFGAMENLQWVASIDEDSVLSLLQNLAGKRLTLPSLLSAHPTLPSRTILHIAAALNYHKVVEHVLAWRRNLPYSREFDPLARDGEGRTPLHIAVASGHVASAKVLVRACRTTVDVLDDRGRTPCDLSCDEQMMRLTARTTERDADEQRTLPKNAEDVEHVTSTALWVLTNGETVTDEHLLRDRLPPEDSSSSLSDAADEDNDLNEPSSSARWCDEPLHVEISMDTDVHVPDSPKMADLFEAVTSPGIMVNDGVRAKMALLAQQIIDALPDRIKNDPHPLIDDDSISADVSGQSSFAYPDPNPFLSHLSHDAPADWEFQQYFANNHYRVPNDKSTEDVLSSSFSGQPSSPSFDQNHLYANKTGTGTSSFGSSRENTFEGTSFDFDKDLGEFFNMRVDGEEDPIRQRLGDLKLSDGEQREVYGAAMVIQRAYREYRARNTNRRQADAERRAAVTIQSCYRRYKQFCYFKKLHNAAIVVQKHFRLKKMNQSEQSACQTTEVPEHPTLNGQSIRIQVPQNNSTLLREHRAATTIQLAYRGHRKRQAAARKIQKFMKESRMKLRKIQELNDGGLGAGPLAMPQQQQPPKLPSNPQQQQQQQQLTTSVTPMVTQPLTGISSHNVVMIDMNGKR</sequence>
<keyword evidence="6" id="KW-0539">Nucleus</keyword>
<dbReference type="Gene3D" id="1.20.5.190">
    <property type="match status" value="1"/>
</dbReference>
<feature type="domain" description="CG-1" evidence="10">
    <location>
        <begin position="80"/>
        <end position="206"/>
    </location>
</feature>
<dbReference type="GO" id="GO:0005634">
    <property type="term" value="C:nucleus"/>
    <property type="evidence" value="ECO:0007669"/>
    <property type="project" value="UniProtKB-SubCell"/>
</dbReference>
<feature type="compositionally biased region" description="Low complexity" evidence="9">
    <location>
        <begin position="1083"/>
        <end position="1103"/>
    </location>
</feature>
<proteinExistence type="inferred from homology"/>
<evidence type="ECO:0000256" key="5">
    <source>
        <dbReference type="ARBA" id="ARBA00023163"/>
    </source>
</evidence>
<dbReference type="InterPro" id="IPR000048">
    <property type="entry name" value="IQ_motif_EF-hand-BS"/>
</dbReference>
<evidence type="ECO:0000256" key="2">
    <source>
        <dbReference type="ARBA" id="ARBA00008267"/>
    </source>
</evidence>
<feature type="repeat" description="ANK" evidence="8">
    <location>
        <begin position="591"/>
        <end position="613"/>
    </location>
</feature>
<dbReference type="SMART" id="SM00248">
    <property type="entry name" value="ANK"/>
    <property type="match status" value="2"/>
</dbReference>
<dbReference type="Proteomes" id="UP001176961">
    <property type="component" value="Unassembled WGS sequence"/>
</dbReference>
<comment type="subcellular location">
    <subcellularLocation>
        <location evidence="1">Nucleus</location>
    </subcellularLocation>
</comment>
<dbReference type="InterPro" id="IPR027417">
    <property type="entry name" value="P-loop_NTPase"/>
</dbReference>
<feature type="region of interest" description="Disordered" evidence="9">
    <location>
        <begin position="838"/>
        <end position="858"/>
    </location>
</feature>
<dbReference type="InterPro" id="IPR013783">
    <property type="entry name" value="Ig-like_fold"/>
</dbReference>
<keyword evidence="12" id="KW-1185">Reference proteome</keyword>
<dbReference type="GO" id="GO:0003690">
    <property type="term" value="F:double-stranded DNA binding"/>
    <property type="evidence" value="ECO:0007669"/>
    <property type="project" value="TreeGrafter"/>
</dbReference>
<dbReference type="PROSITE" id="PS50088">
    <property type="entry name" value="ANK_REPEAT"/>
    <property type="match status" value="1"/>
</dbReference>
<feature type="region of interest" description="Disordered" evidence="9">
    <location>
        <begin position="683"/>
        <end position="717"/>
    </location>
</feature>
<dbReference type="InterPro" id="IPR002909">
    <property type="entry name" value="IPT_dom"/>
</dbReference>
<comment type="subunit">
    <text evidence="7">May interact with calmodulin.</text>
</comment>
<dbReference type="PANTHER" id="PTHR23335">
    <property type="entry name" value="CALMODULIN-BINDING TRANSCRIPTION ACTIVATOR CAMTA"/>
    <property type="match status" value="1"/>
</dbReference>
<dbReference type="PROSITE" id="PS51437">
    <property type="entry name" value="CG_1"/>
    <property type="match status" value="1"/>
</dbReference>
<dbReference type="GO" id="GO:0003712">
    <property type="term" value="F:transcription coregulator activity"/>
    <property type="evidence" value="ECO:0007669"/>
    <property type="project" value="TreeGrafter"/>
</dbReference>
<evidence type="ECO:0000259" key="10">
    <source>
        <dbReference type="PROSITE" id="PS51437"/>
    </source>
</evidence>
<evidence type="ECO:0000256" key="1">
    <source>
        <dbReference type="ARBA" id="ARBA00004123"/>
    </source>
</evidence>
<evidence type="ECO:0000256" key="3">
    <source>
        <dbReference type="ARBA" id="ARBA00023043"/>
    </source>
</evidence>
<evidence type="ECO:0000256" key="9">
    <source>
        <dbReference type="SAM" id="MobiDB-lite"/>
    </source>
</evidence>